<dbReference type="Proteomes" id="UP000269221">
    <property type="component" value="Unassembled WGS sequence"/>
</dbReference>
<proteinExistence type="predicted"/>
<feature type="region of interest" description="Disordered" evidence="1">
    <location>
        <begin position="17"/>
        <end position="37"/>
    </location>
</feature>
<organism evidence="2 3">
    <name type="scientific">Hirundo rustica rustica</name>
    <dbReference type="NCBI Taxonomy" id="333673"/>
    <lineage>
        <taxon>Eukaryota</taxon>
        <taxon>Metazoa</taxon>
        <taxon>Chordata</taxon>
        <taxon>Craniata</taxon>
        <taxon>Vertebrata</taxon>
        <taxon>Euteleostomi</taxon>
        <taxon>Archelosauria</taxon>
        <taxon>Archosauria</taxon>
        <taxon>Dinosauria</taxon>
        <taxon>Saurischia</taxon>
        <taxon>Theropoda</taxon>
        <taxon>Coelurosauria</taxon>
        <taxon>Aves</taxon>
        <taxon>Neognathae</taxon>
        <taxon>Neoaves</taxon>
        <taxon>Telluraves</taxon>
        <taxon>Australaves</taxon>
        <taxon>Passeriformes</taxon>
        <taxon>Sylvioidea</taxon>
        <taxon>Hirundinidae</taxon>
        <taxon>Hirundo</taxon>
    </lineage>
</organism>
<protein>
    <submittedName>
        <fullName evidence="2">Uncharacterized protein</fullName>
    </submittedName>
</protein>
<dbReference type="EMBL" id="QRBI01000134">
    <property type="protein sequence ID" value="RMC02357.1"/>
    <property type="molecule type" value="Genomic_DNA"/>
</dbReference>
<reference evidence="2 3" key="1">
    <citation type="submission" date="2018-07" db="EMBL/GenBank/DDBJ databases">
        <title>A high quality draft genome assembly of the barn swallow (H. rustica rustica).</title>
        <authorList>
            <person name="Formenti G."/>
            <person name="Chiara M."/>
            <person name="Poveda L."/>
            <person name="Francoijs K.-J."/>
            <person name="Bonisoli-Alquati A."/>
            <person name="Canova L."/>
            <person name="Gianfranceschi L."/>
            <person name="Horner D.S."/>
            <person name="Saino N."/>
        </authorList>
    </citation>
    <scope>NUCLEOTIDE SEQUENCE [LARGE SCALE GENOMIC DNA]</scope>
    <source>
        <strain evidence="2">Chelidonia</strain>
        <tissue evidence="2">Blood</tissue>
    </source>
</reference>
<dbReference type="AlphaFoldDB" id="A0A3M0K5I4"/>
<keyword evidence="3" id="KW-1185">Reference proteome</keyword>
<evidence type="ECO:0000313" key="2">
    <source>
        <dbReference type="EMBL" id="RMC02357.1"/>
    </source>
</evidence>
<name>A0A3M0K5I4_HIRRU</name>
<sequence>MEKKFCVAAEGVKGLQKGMAEGGKNDEKNRGQTSSERVAREVVEALRRRLDLVPGDVVWRFRGTVAVGGWLERMISADLGASDQ</sequence>
<comment type="caution">
    <text evidence="2">The sequence shown here is derived from an EMBL/GenBank/DDBJ whole genome shotgun (WGS) entry which is preliminary data.</text>
</comment>
<accession>A0A3M0K5I4</accession>
<evidence type="ECO:0000313" key="3">
    <source>
        <dbReference type="Proteomes" id="UP000269221"/>
    </source>
</evidence>
<gene>
    <name evidence="2" type="ORF">DUI87_21526</name>
</gene>
<evidence type="ECO:0000256" key="1">
    <source>
        <dbReference type="SAM" id="MobiDB-lite"/>
    </source>
</evidence>